<gene>
    <name evidence="3" type="ORF">BOTNAR_0034g00020</name>
</gene>
<reference evidence="3 4" key="1">
    <citation type="submission" date="2017-12" db="EMBL/GenBank/DDBJ databases">
        <title>Comparative genomics of Botrytis spp.</title>
        <authorList>
            <person name="Valero-Jimenez C.A."/>
            <person name="Tapia P."/>
            <person name="Veloso J."/>
            <person name="Silva-Moreno E."/>
            <person name="Staats M."/>
            <person name="Valdes J.H."/>
            <person name="Van Kan J.A.L."/>
        </authorList>
    </citation>
    <scope>NUCLEOTIDE SEQUENCE [LARGE SCALE GENOMIC DNA]</scope>
    <source>
        <strain evidence="3 4">MUCL2120</strain>
    </source>
</reference>
<name>A0A4Z1JF68_9HELO</name>
<feature type="region of interest" description="Disordered" evidence="1">
    <location>
        <begin position="113"/>
        <end position="151"/>
    </location>
</feature>
<sequence length="241" mass="27205">MSYSWYNVTAIARRISQASGEKNSSITQTLFIALGVLIVFGILDNITPLWNALGLKINSEHSEVPESQEYITIESDYEAADEIPLPLMTPALPKRYPRGRGVTQVENENSLMTPTTLRRSNRVKEREAKSVFPTPTPTPTAPKKGSKRKGYSIKTSSLDDFYEPVATPTVQKKVIKSREKQIVLDEYEAFMDEPEEERTKKAESKDDFDYEGHSTPWTATQRRNVSKGTFGKIVKGKVQKK</sequence>
<keyword evidence="2" id="KW-0812">Transmembrane</keyword>
<dbReference type="AlphaFoldDB" id="A0A4Z1JF68"/>
<accession>A0A4Z1JF68</accession>
<feature type="transmembrane region" description="Helical" evidence="2">
    <location>
        <begin position="26"/>
        <end position="46"/>
    </location>
</feature>
<keyword evidence="2" id="KW-1133">Transmembrane helix</keyword>
<feature type="compositionally biased region" description="Basic and acidic residues" evidence="1">
    <location>
        <begin position="197"/>
        <end position="212"/>
    </location>
</feature>
<protein>
    <submittedName>
        <fullName evidence="3">Uncharacterized protein</fullName>
    </submittedName>
</protein>
<organism evidence="3 4">
    <name type="scientific">Botryotinia narcissicola</name>
    <dbReference type="NCBI Taxonomy" id="278944"/>
    <lineage>
        <taxon>Eukaryota</taxon>
        <taxon>Fungi</taxon>
        <taxon>Dikarya</taxon>
        <taxon>Ascomycota</taxon>
        <taxon>Pezizomycotina</taxon>
        <taxon>Leotiomycetes</taxon>
        <taxon>Helotiales</taxon>
        <taxon>Sclerotiniaceae</taxon>
        <taxon>Botryotinia</taxon>
    </lineage>
</organism>
<feature type="region of interest" description="Disordered" evidence="1">
    <location>
        <begin position="192"/>
        <end position="228"/>
    </location>
</feature>
<keyword evidence="2" id="KW-0472">Membrane</keyword>
<evidence type="ECO:0000313" key="4">
    <source>
        <dbReference type="Proteomes" id="UP000297452"/>
    </source>
</evidence>
<feature type="compositionally biased region" description="Polar residues" evidence="1">
    <location>
        <begin position="215"/>
        <end position="227"/>
    </location>
</feature>
<dbReference type="Proteomes" id="UP000297452">
    <property type="component" value="Unassembled WGS sequence"/>
</dbReference>
<evidence type="ECO:0000256" key="1">
    <source>
        <dbReference type="SAM" id="MobiDB-lite"/>
    </source>
</evidence>
<proteinExistence type="predicted"/>
<evidence type="ECO:0000313" key="3">
    <source>
        <dbReference type="EMBL" id="TGO67843.1"/>
    </source>
</evidence>
<comment type="caution">
    <text evidence="3">The sequence shown here is derived from an EMBL/GenBank/DDBJ whole genome shotgun (WGS) entry which is preliminary data.</text>
</comment>
<keyword evidence="4" id="KW-1185">Reference proteome</keyword>
<dbReference type="OrthoDB" id="3551790at2759"/>
<dbReference type="EMBL" id="PQXJ01000034">
    <property type="protein sequence ID" value="TGO67843.1"/>
    <property type="molecule type" value="Genomic_DNA"/>
</dbReference>
<evidence type="ECO:0000256" key="2">
    <source>
        <dbReference type="SAM" id="Phobius"/>
    </source>
</evidence>